<evidence type="ECO:0000313" key="2">
    <source>
        <dbReference type="EMBL" id="KUF81619.1"/>
    </source>
</evidence>
<dbReference type="OrthoDB" id="120214at2759"/>
<reference evidence="2 3" key="1">
    <citation type="submission" date="2015-11" db="EMBL/GenBank/DDBJ databases">
        <title>Genomes and virulence difference between two physiological races of Phytophthora nicotianae.</title>
        <authorList>
            <person name="Liu H."/>
            <person name="Ma X."/>
            <person name="Yu H."/>
            <person name="Fang D."/>
            <person name="Li Y."/>
            <person name="Wang X."/>
            <person name="Wang W."/>
            <person name="Dong Y."/>
            <person name="Xiao B."/>
        </authorList>
    </citation>
    <scope>NUCLEOTIDE SEQUENCE [LARGE SCALE GENOMIC DNA]</scope>
    <source>
        <strain evidence="3">race 0</strain>
    </source>
</reference>
<comment type="caution">
    <text evidence="2">The sequence shown here is derived from an EMBL/GenBank/DDBJ whole genome shotgun (WGS) entry which is preliminary data.</text>
</comment>
<accession>A0A0W8CC25</accession>
<sequence>MFIPPGGYRPPPVNPMVRVGPSQIDPILLGRIENPPLSLVRNSTLQFFQFNCITGYEPKNTPNRVIGWAHPYLIELLKHADSTLYVDTALRRLPPGFEQCMALVMYEKTSGFFVPAFYVLCTTRALTSYRNALYFIVQATRRKLKPQEVVCSFDNELYRALQLQFPNAVVKGSVYLFKKACQTRMEQLEMSEEAINIAMEKGVLDMLASITPDRVASAGIARVKQQIKNKCITTGIPYSRDQWSSFWVYFRRVWISQFSPAMWNMHGLNNSIITRTNNPLEHFQRELENSFTAPEPGLQFFVATIERMARRYVADLAGETTTLPSAVEVYSEMEAASDEESGGELSGDEDDDDDVDFIKSESPRGHDVISDEEE</sequence>
<proteinExistence type="predicted"/>
<name>A0A0W8CC25_PHYNI</name>
<protein>
    <recommendedName>
        <fullName evidence="4">MULE transposase domain-containing protein</fullName>
    </recommendedName>
</protein>
<feature type="region of interest" description="Disordered" evidence="1">
    <location>
        <begin position="333"/>
        <end position="374"/>
    </location>
</feature>
<feature type="compositionally biased region" description="Basic and acidic residues" evidence="1">
    <location>
        <begin position="356"/>
        <end position="374"/>
    </location>
</feature>
<evidence type="ECO:0000313" key="3">
    <source>
        <dbReference type="Proteomes" id="UP000052943"/>
    </source>
</evidence>
<evidence type="ECO:0000256" key="1">
    <source>
        <dbReference type="SAM" id="MobiDB-lite"/>
    </source>
</evidence>
<feature type="compositionally biased region" description="Acidic residues" evidence="1">
    <location>
        <begin position="335"/>
        <end position="355"/>
    </location>
</feature>
<gene>
    <name evidence="2" type="ORF">AM587_10011132</name>
</gene>
<dbReference type="AlphaFoldDB" id="A0A0W8CC25"/>
<organism evidence="2 3">
    <name type="scientific">Phytophthora nicotianae</name>
    <name type="common">Potato buckeye rot agent</name>
    <name type="synonym">Phytophthora parasitica</name>
    <dbReference type="NCBI Taxonomy" id="4792"/>
    <lineage>
        <taxon>Eukaryota</taxon>
        <taxon>Sar</taxon>
        <taxon>Stramenopiles</taxon>
        <taxon>Oomycota</taxon>
        <taxon>Peronosporomycetes</taxon>
        <taxon>Peronosporales</taxon>
        <taxon>Peronosporaceae</taxon>
        <taxon>Phytophthora</taxon>
    </lineage>
</organism>
<evidence type="ECO:0008006" key="4">
    <source>
        <dbReference type="Google" id="ProtNLM"/>
    </source>
</evidence>
<dbReference type="EMBL" id="LNFO01004094">
    <property type="protein sequence ID" value="KUF81619.1"/>
    <property type="molecule type" value="Genomic_DNA"/>
</dbReference>
<dbReference type="Proteomes" id="UP000052943">
    <property type="component" value="Unassembled WGS sequence"/>
</dbReference>